<accession>A0A7E4VVP6</accession>
<evidence type="ECO:0000313" key="1">
    <source>
        <dbReference type="Proteomes" id="UP000492821"/>
    </source>
</evidence>
<dbReference type="AlphaFoldDB" id="A0A7E4VVP6"/>
<reference evidence="1" key="1">
    <citation type="journal article" date="2013" name="Genetics">
        <title>The draft genome and transcriptome of Panagrellus redivivus are shaped by the harsh demands of a free-living lifestyle.</title>
        <authorList>
            <person name="Srinivasan J."/>
            <person name="Dillman A.R."/>
            <person name="Macchietto M.G."/>
            <person name="Heikkinen L."/>
            <person name="Lakso M."/>
            <person name="Fracchia K.M."/>
            <person name="Antoshechkin I."/>
            <person name="Mortazavi A."/>
            <person name="Wong G."/>
            <person name="Sternberg P.W."/>
        </authorList>
    </citation>
    <scope>NUCLEOTIDE SEQUENCE [LARGE SCALE GENOMIC DNA]</scope>
    <source>
        <strain evidence="1">MT8872</strain>
    </source>
</reference>
<name>A0A7E4VVP6_PANRE</name>
<protein>
    <submittedName>
        <fullName evidence="2">Actin-related protein 6</fullName>
    </submittedName>
</protein>
<organism evidence="1 2">
    <name type="scientific">Panagrellus redivivus</name>
    <name type="common">Microworm</name>
    <dbReference type="NCBI Taxonomy" id="6233"/>
    <lineage>
        <taxon>Eukaryota</taxon>
        <taxon>Metazoa</taxon>
        <taxon>Ecdysozoa</taxon>
        <taxon>Nematoda</taxon>
        <taxon>Chromadorea</taxon>
        <taxon>Rhabditida</taxon>
        <taxon>Tylenchina</taxon>
        <taxon>Panagrolaimomorpha</taxon>
        <taxon>Panagrolaimoidea</taxon>
        <taxon>Panagrolaimidae</taxon>
        <taxon>Panagrellus</taxon>
    </lineage>
</organism>
<dbReference type="Proteomes" id="UP000492821">
    <property type="component" value="Unassembled WGS sequence"/>
</dbReference>
<keyword evidence="1" id="KW-1185">Reference proteome</keyword>
<reference evidence="2" key="2">
    <citation type="submission" date="2020-10" db="UniProtKB">
        <authorList>
            <consortium name="WormBaseParasite"/>
        </authorList>
    </citation>
    <scope>IDENTIFICATION</scope>
</reference>
<dbReference type="WBParaSite" id="Pan_g3742.t1">
    <property type="protein sequence ID" value="Pan_g3742.t1"/>
    <property type="gene ID" value="Pan_g3742"/>
</dbReference>
<proteinExistence type="predicted"/>
<sequence>MPYPIAKLAYGLRYRLSKLSTPAERCRFQVAAGNASICPPKLQLYRSFECELYERDVRDINDQLDPKFMYKDDDLVLCTGTFKFHDNEWDSQYSTPNVLNHTILIPDTVIFDKYNVSETFRQRIPSNVFITTVIEFGKAMTNRLFAGLMLTSGEERVKIM</sequence>
<evidence type="ECO:0000313" key="2">
    <source>
        <dbReference type="WBParaSite" id="Pan_g3742.t1"/>
    </source>
</evidence>